<dbReference type="RefSeq" id="WP_151580254.1">
    <property type="nucleotide sequence ID" value="NZ_WBVM01000001.1"/>
</dbReference>
<dbReference type="PANTHER" id="PTHR11647">
    <property type="entry name" value="HYDRANTOINASE/DIHYDROPYRIMIDINASE FAMILY MEMBER"/>
    <property type="match status" value="1"/>
</dbReference>
<dbReference type="SUPFAM" id="SSF51556">
    <property type="entry name" value="Metallo-dependent hydrolases"/>
    <property type="match status" value="1"/>
</dbReference>
<dbReference type="CDD" id="cd01297">
    <property type="entry name" value="D-aminoacylase"/>
    <property type="match status" value="1"/>
</dbReference>
<dbReference type="Pfam" id="PF07969">
    <property type="entry name" value="Amidohydro_3"/>
    <property type="match status" value="1"/>
</dbReference>
<dbReference type="GO" id="GO:0016811">
    <property type="term" value="F:hydrolase activity, acting on carbon-nitrogen (but not peptide) bonds, in linear amides"/>
    <property type="evidence" value="ECO:0007669"/>
    <property type="project" value="InterPro"/>
</dbReference>
<dbReference type="PANTHER" id="PTHR11647:SF1">
    <property type="entry name" value="COLLAPSIN RESPONSE MEDIATOR PROTEIN"/>
    <property type="match status" value="1"/>
</dbReference>
<protein>
    <submittedName>
        <fullName evidence="2">D-aminoacylase</fullName>
    </submittedName>
</protein>
<dbReference type="InterPro" id="IPR013108">
    <property type="entry name" value="Amidohydro_3"/>
</dbReference>
<accession>A0A7J5E3S4</accession>
<organism evidence="2 3">
    <name type="scientific">Nocardioides simplex</name>
    <name type="common">Arthrobacter simplex</name>
    <dbReference type="NCBI Taxonomy" id="2045"/>
    <lineage>
        <taxon>Bacteria</taxon>
        <taxon>Bacillati</taxon>
        <taxon>Actinomycetota</taxon>
        <taxon>Actinomycetes</taxon>
        <taxon>Propionibacteriales</taxon>
        <taxon>Nocardioidaceae</taxon>
        <taxon>Pimelobacter</taxon>
    </lineage>
</organism>
<dbReference type="InterPro" id="IPR023100">
    <property type="entry name" value="D-aminoacylase_insert_dom_sf"/>
</dbReference>
<dbReference type="Gene3D" id="3.20.20.140">
    <property type="entry name" value="Metal-dependent hydrolases"/>
    <property type="match status" value="1"/>
</dbReference>
<dbReference type="GO" id="GO:0016812">
    <property type="term" value="F:hydrolase activity, acting on carbon-nitrogen (but not peptide) bonds, in cyclic amides"/>
    <property type="evidence" value="ECO:0007669"/>
    <property type="project" value="TreeGrafter"/>
</dbReference>
<sequence length="530" mass="55817">MTSTRTLIRHALLVDGTGAPPRPADVLLDGATIAAVTAPGAVTTSIATEVDATGLVLTPGFIDVHSHADNAPFLADDDTSKVAQGVTTEVVGNCGFSLAPCLPAHAEDLASMSARVFPPIPWAWRTFADYLAATDAAGYVTNTAPLVGHNALRLAVLGFAGRPAAGAEVAAMGDLLDEALAAGAFGLSSGLAYPPGIFSGSDELAALARHLPVDRPYVSHVRSEGALLTDALDEALAVGRGSGRAVHVSHLKVAGRRQWGSMPRVLDLLDRARAEGLDVRQDVYPYTASSTMLTATLPPWMHEGGRDAALARLRDPAALERLRTDIANDDRSWENPVLGAGWEGVVIAAAPRLPEVEGCSLAAIAEARGLDPFAALVAVLREVELEASMVVHSMHEDDLDAVLRHPATMIGSDGLPPGGGGKPHPRMYGTFPRVLARYARDRRVLDLSAAVRRMTSLPAAAFGLHDRGVVAPGYAADLVALRLDDLADRATYDDPTRQPDGIAWVRVNGDLRVAEGRYLPGRSGRRLTPR</sequence>
<dbReference type="Gene3D" id="3.30.1490.130">
    <property type="entry name" value="D-aminoacylase. Domain 3"/>
    <property type="match status" value="1"/>
</dbReference>
<proteinExistence type="predicted"/>
<dbReference type="Gene3D" id="2.30.40.10">
    <property type="entry name" value="Urease, subunit C, domain 1"/>
    <property type="match status" value="1"/>
</dbReference>
<dbReference type="GO" id="GO:0005829">
    <property type="term" value="C:cytosol"/>
    <property type="evidence" value="ECO:0007669"/>
    <property type="project" value="TreeGrafter"/>
</dbReference>
<gene>
    <name evidence="2" type="ORF">F9L07_14595</name>
</gene>
<dbReference type="AlphaFoldDB" id="A0A7J5E3S4"/>
<evidence type="ECO:0000313" key="3">
    <source>
        <dbReference type="Proteomes" id="UP000449906"/>
    </source>
</evidence>
<dbReference type="EMBL" id="WBVM01000001">
    <property type="protein sequence ID" value="KAB2812930.1"/>
    <property type="molecule type" value="Genomic_DNA"/>
</dbReference>
<evidence type="ECO:0000259" key="1">
    <source>
        <dbReference type="Pfam" id="PF07969"/>
    </source>
</evidence>
<evidence type="ECO:0000313" key="2">
    <source>
        <dbReference type="EMBL" id="KAB2812930.1"/>
    </source>
</evidence>
<comment type="caution">
    <text evidence="2">The sequence shown here is derived from an EMBL/GenBank/DDBJ whole genome shotgun (WGS) entry which is preliminary data.</text>
</comment>
<name>A0A7J5E3S4_NOCSI</name>
<dbReference type="SUPFAM" id="SSF51338">
    <property type="entry name" value="Composite domain of metallo-dependent hydrolases"/>
    <property type="match status" value="1"/>
</dbReference>
<dbReference type="Proteomes" id="UP000449906">
    <property type="component" value="Unassembled WGS sequence"/>
</dbReference>
<dbReference type="InterPro" id="IPR032466">
    <property type="entry name" value="Metal_Hydrolase"/>
</dbReference>
<dbReference type="InterPro" id="IPR011059">
    <property type="entry name" value="Metal-dep_hydrolase_composite"/>
</dbReference>
<dbReference type="InterPro" id="IPR050378">
    <property type="entry name" value="Metallo-dep_Hydrolases_sf"/>
</dbReference>
<feature type="domain" description="Amidohydrolase 3" evidence="1">
    <location>
        <begin position="49"/>
        <end position="509"/>
    </location>
</feature>
<reference evidence="2 3" key="1">
    <citation type="submission" date="2019-09" db="EMBL/GenBank/DDBJ databases">
        <title>Pimelobacter sp. isolated from Paulinella.</title>
        <authorList>
            <person name="Jeong S.E."/>
        </authorList>
    </citation>
    <scope>NUCLEOTIDE SEQUENCE [LARGE SCALE GENOMIC DNA]</scope>
    <source>
        <strain evidence="2 3">Pch-N</strain>
    </source>
</reference>